<keyword evidence="2" id="KW-1185">Reference proteome</keyword>
<proteinExistence type="predicted"/>
<evidence type="ECO:0000313" key="2">
    <source>
        <dbReference type="Proteomes" id="UP000287224"/>
    </source>
</evidence>
<reference evidence="2" key="1">
    <citation type="submission" date="2018-12" db="EMBL/GenBank/DDBJ databases">
        <title>Tengunoibacter tsumagoiensis gen. nov., sp. nov., Dictyobacter kobayashii sp. nov., D. alpinus sp. nov., and D. joshuensis sp. nov. and description of Dictyobacteraceae fam. nov. within the order Ktedonobacterales isolated from Tengu-no-mugimeshi.</title>
        <authorList>
            <person name="Wang C.M."/>
            <person name="Zheng Y."/>
            <person name="Sakai Y."/>
            <person name="Toyoda A."/>
            <person name="Minakuchi Y."/>
            <person name="Abe K."/>
            <person name="Yokota A."/>
            <person name="Yabe S."/>
        </authorList>
    </citation>
    <scope>NUCLEOTIDE SEQUENCE [LARGE SCALE GENOMIC DNA]</scope>
    <source>
        <strain evidence="2">S-27</strain>
    </source>
</reference>
<dbReference type="AlphaFoldDB" id="A0A401ZPW8"/>
<protein>
    <submittedName>
        <fullName evidence="1">Uncharacterized protein</fullName>
    </submittedName>
</protein>
<accession>A0A401ZPW8</accession>
<name>A0A401ZPW8_9CHLR</name>
<dbReference type="EMBL" id="BIFQ01000002">
    <property type="protein sequence ID" value="GCE08806.1"/>
    <property type="molecule type" value="Genomic_DNA"/>
</dbReference>
<sequence>MTSGLKKIEYIYESSQIFEKSENGFRTPAGSSSIGSSKPGITYKCIRSAWFKSINEEQVA</sequence>
<comment type="caution">
    <text evidence="1">The sequence shown here is derived from an EMBL/GenBank/DDBJ whole genome shotgun (WGS) entry which is preliminary data.</text>
</comment>
<dbReference type="Proteomes" id="UP000287224">
    <property type="component" value="Unassembled WGS sequence"/>
</dbReference>
<organism evidence="1 2">
    <name type="scientific">Dictyobacter aurantiacus</name>
    <dbReference type="NCBI Taxonomy" id="1936993"/>
    <lineage>
        <taxon>Bacteria</taxon>
        <taxon>Bacillati</taxon>
        <taxon>Chloroflexota</taxon>
        <taxon>Ktedonobacteria</taxon>
        <taxon>Ktedonobacterales</taxon>
        <taxon>Dictyobacteraceae</taxon>
        <taxon>Dictyobacter</taxon>
    </lineage>
</organism>
<evidence type="ECO:0000313" key="1">
    <source>
        <dbReference type="EMBL" id="GCE08806.1"/>
    </source>
</evidence>
<gene>
    <name evidence="1" type="ORF">KDAU_61350</name>
</gene>